<evidence type="ECO:0000313" key="2">
    <source>
        <dbReference type="EMBL" id="GAI68143.1"/>
    </source>
</evidence>
<comment type="caution">
    <text evidence="2">The sequence shown here is derived from an EMBL/GenBank/DDBJ whole genome shotgun (WGS) entry which is preliminary data.</text>
</comment>
<dbReference type="AlphaFoldDB" id="X1QIS9"/>
<keyword evidence="1" id="KW-0812">Transmembrane</keyword>
<reference evidence="2" key="1">
    <citation type="journal article" date="2014" name="Front. Microbiol.">
        <title>High frequency of phylogenetically diverse reductive dehalogenase-homologous genes in deep subseafloor sedimentary metagenomes.</title>
        <authorList>
            <person name="Kawai M."/>
            <person name="Futagami T."/>
            <person name="Toyoda A."/>
            <person name="Takaki Y."/>
            <person name="Nishi S."/>
            <person name="Hori S."/>
            <person name="Arai W."/>
            <person name="Tsubouchi T."/>
            <person name="Morono Y."/>
            <person name="Uchiyama I."/>
            <person name="Ito T."/>
            <person name="Fujiyama A."/>
            <person name="Inagaki F."/>
            <person name="Takami H."/>
        </authorList>
    </citation>
    <scope>NUCLEOTIDE SEQUENCE</scope>
    <source>
        <strain evidence="2">Expedition CK06-06</strain>
    </source>
</reference>
<protein>
    <submittedName>
        <fullName evidence="2">Uncharacterized protein</fullName>
    </submittedName>
</protein>
<keyword evidence="1" id="KW-0472">Membrane</keyword>
<keyword evidence="1" id="KW-1133">Transmembrane helix</keyword>
<evidence type="ECO:0000256" key="1">
    <source>
        <dbReference type="SAM" id="Phobius"/>
    </source>
</evidence>
<feature type="transmembrane region" description="Helical" evidence="1">
    <location>
        <begin position="5"/>
        <end position="25"/>
    </location>
</feature>
<gene>
    <name evidence="2" type="ORF">S06H3_66503</name>
</gene>
<feature type="non-terminal residue" evidence="2">
    <location>
        <position position="57"/>
    </location>
</feature>
<feature type="non-terminal residue" evidence="2">
    <location>
        <position position="1"/>
    </location>
</feature>
<sequence length="57" mass="6459">VKTPIIIATIGLGIALQGFLLHKAIWLERILFFLCALSLFHDFLIINIIGFILFFSI</sequence>
<accession>X1QIS9</accession>
<name>X1QIS9_9ZZZZ</name>
<dbReference type="EMBL" id="BARV01045364">
    <property type="protein sequence ID" value="GAI68143.1"/>
    <property type="molecule type" value="Genomic_DNA"/>
</dbReference>
<organism evidence="2">
    <name type="scientific">marine sediment metagenome</name>
    <dbReference type="NCBI Taxonomy" id="412755"/>
    <lineage>
        <taxon>unclassified sequences</taxon>
        <taxon>metagenomes</taxon>
        <taxon>ecological metagenomes</taxon>
    </lineage>
</organism>
<proteinExistence type="predicted"/>
<feature type="transmembrane region" description="Helical" evidence="1">
    <location>
        <begin position="31"/>
        <end position="55"/>
    </location>
</feature>